<reference evidence="8 9" key="1">
    <citation type="journal article" date="2017" name="PLoS Biol.">
        <title>The sea cucumber genome provides insights into morphological evolution and visceral regeneration.</title>
        <authorList>
            <person name="Zhang X."/>
            <person name="Sun L."/>
            <person name="Yuan J."/>
            <person name="Sun Y."/>
            <person name="Gao Y."/>
            <person name="Zhang L."/>
            <person name="Li S."/>
            <person name="Dai H."/>
            <person name="Hamel J.F."/>
            <person name="Liu C."/>
            <person name="Yu Y."/>
            <person name="Liu S."/>
            <person name="Lin W."/>
            <person name="Guo K."/>
            <person name="Jin S."/>
            <person name="Xu P."/>
            <person name="Storey K.B."/>
            <person name="Huan P."/>
            <person name="Zhang T."/>
            <person name="Zhou Y."/>
            <person name="Zhang J."/>
            <person name="Lin C."/>
            <person name="Li X."/>
            <person name="Xing L."/>
            <person name="Huo D."/>
            <person name="Sun M."/>
            <person name="Wang L."/>
            <person name="Mercier A."/>
            <person name="Li F."/>
            <person name="Yang H."/>
            <person name="Xiang J."/>
        </authorList>
    </citation>
    <scope>NUCLEOTIDE SEQUENCE [LARGE SCALE GENOMIC DNA]</scope>
    <source>
        <strain evidence="8">Shaxun</strain>
        <tissue evidence="8">Muscle</tissue>
    </source>
</reference>
<evidence type="ECO:0000259" key="7">
    <source>
        <dbReference type="PROSITE" id="PS50950"/>
    </source>
</evidence>
<name>A0A2G8LM39_STIJA</name>
<dbReference type="AlphaFoldDB" id="A0A2G8LM39"/>
<dbReference type="SUPFAM" id="SSF57716">
    <property type="entry name" value="Glucocorticoid receptor-like (DNA-binding domain)"/>
    <property type="match status" value="1"/>
</dbReference>
<dbReference type="SMART" id="SM00980">
    <property type="entry name" value="THAP"/>
    <property type="match status" value="1"/>
</dbReference>
<dbReference type="Proteomes" id="UP000230750">
    <property type="component" value="Unassembled WGS sequence"/>
</dbReference>
<evidence type="ECO:0000256" key="2">
    <source>
        <dbReference type="ARBA" id="ARBA00022771"/>
    </source>
</evidence>
<sequence>MPHRCVVGRCSSTNSKDISCHLWPKDNKTRRLWTRFVQLTRADFHRPTEYSVICSQRFSAECYPASHRLQQQFGLGKRKKVDLIPGSVPTIKYPQNIPESAESASVSDEPSVTSCSGTDNSNTLVIPTQNISDSRYSSSNIPVSSDGRTGSTTVASTVIDTVPAEFIPPMKKVRLSSERQVRKNTEYRENFQY</sequence>
<dbReference type="GO" id="GO:0043565">
    <property type="term" value="F:sequence-specific DNA binding"/>
    <property type="evidence" value="ECO:0007669"/>
    <property type="project" value="InterPro"/>
</dbReference>
<dbReference type="InterPro" id="IPR038441">
    <property type="entry name" value="THAP_Znf_sf"/>
</dbReference>
<dbReference type="InterPro" id="IPR006612">
    <property type="entry name" value="THAP_Znf"/>
</dbReference>
<feature type="domain" description="THAP-type" evidence="7">
    <location>
        <begin position="1"/>
        <end position="92"/>
    </location>
</feature>
<dbReference type="Pfam" id="PF05485">
    <property type="entry name" value="THAP"/>
    <property type="match status" value="1"/>
</dbReference>
<feature type="region of interest" description="Disordered" evidence="6">
    <location>
        <begin position="96"/>
        <end position="122"/>
    </location>
</feature>
<evidence type="ECO:0000256" key="6">
    <source>
        <dbReference type="SAM" id="MobiDB-lite"/>
    </source>
</evidence>
<comment type="caution">
    <text evidence="8">The sequence shown here is derived from an EMBL/GenBank/DDBJ whole genome shotgun (WGS) entry which is preliminary data.</text>
</comment>
<proteinExistence type="predicted"/>
<dbReference type="PROSITE" id="PS50950">
    <property type="entry name" value="ZF_THAP"/>
    <property type="match status" value="1"/>
</dbReference>
<dbReference type="GO" id="GO:0008270">
    <property type="term" value="F:zinc ion binding"/>
    <property type="evidence" value="ECO:0007669"/>
    <property type="project" value="UniProtKB-KW"/>
</dbReference>
<dbReference type="Gene3D" id="6.20.210.20">
    <property type="entry name" value="THAP domain"/>
    <property type="match status" value="1"/>
</dbReference>
<evidence type="ECO:0000313" key="9">
    <source>
        <dbReference type="Proteomes" id="UP000230750"/>
    </source>
</evidence>
<evidence type="ECO:0000313" key="8">
    <source>
        <dbReference type="EMBL" id="PIK61327.1"/>
    </source>
</evidence>
<evidence type="ECO:0000256" key="1">
    <source>
        <dbReference type="ARBA" id="ARBA00022723"/>
    </source>
</evidence>
<dbReference type="PANTHER" id="PTHR46600">
    <property type="entry name" value="THAP DOMAIN-CONTAINING"/>
    <property type="match status" value="1"/>
</dbReference>
<keyword evidence="1" id="KW-0479">Metal-binding</keyword>
<keyword evidence="3" id="KW-0862">Zinc</keyword>
<evidence type="ECO:0000256" key="4">
    <source>
        <dbReference type="ARBA" id="ARBA00023125"/>
    </source>
</evidence>
<feature type="compositionally biased region" description="Polar residues" evidence="6">
    <location>
        <begin position="102"/>
        <end position="122"/>
    </location>
</feature>
<dbReference type="InterPro" id="IPR026516">
    <property type="entry name" value="THAP1/10"/>
</dbReference>
<evidence type="ECO:0000256" key="3">
    <source>
        <dbReference type="ARBA" id="ARBA00022833"/>
    </source>
</evidence>
<dbReference type="EMBL" id="MRZV01000035">
    <property type="protein sequence ID" value="PIK61327.1"/>
    <property type="molecule type" value="Genomic_DNA"/>
</dbReference>
<accession>A0A2G8LM39</accession>
<dbReference type="PANTHER" id="PTHR46600:SF11">
    <property type="entry name" value="THAP DOMAIN-CONTAINING PROTEIN 10"/>
    <property type="match status" value="1"/>
</dbReference>
<keyword evidence="4 5" id="KW-0238">DNA-binding</keyword>
<gene>
    <name evidence="8" type="ORF">BSL78_01747</name>
</gene>
<organism evidence="8 9">
    <name type="scientific">Stichopus japonicus</name>
    <name type="common">Sea cucumber</name>
    <dbReference type="NCBI Taxonomy" id="307972"/>
    <lineage>
        <taxon>Eukaryota</taxon>
        <taxon>Metazoa</taxon>
        <taxon>Echinodermata</taxon>
        <taxon>Eleutherozoa</taxon>
        <taxon>Echinozoa</taxon>
        <taxon>Holothuroidea</taxon>
        <taxon>Aspidochirotacea</taxon>
        <taxon>Aspidochirotida</taxon>
        <taxon>Stichopodidae</taxon>
        <taxon>Apostichopus</taxon>
    </lineage>
</organism>
<dbReference type="OrthoDB" id="6144846at2759"/>
<evidence type="ECO:0000256" key="5">
    <source>
        <dbReference type="PROSITE-ProRule" id="PRU00309"/>
    </source>
</evidence>
<keyword evidence="2 5" id="KW-0863">Zinc-finger</keyword>
<keyword evidence="9" id="KW-1185">Reference proteome</keyword>
<protein>
    <submittedName>
        <fullName evidence="8">Putative THAP domain-containing protein 10-like</fullName>
    </submittedName>
</protein>